<evidence type="ECO:0000256" key="7">
    <source>
        <dbReference type="ARBA" id="ARBA00022741"/>
    </source>
</evidence>
<evidence type="ECO:0000256" key="10">
    <source>
        <dbReference type="ARBA" id="ARBA00022984"/>
    </source>
</evidence>
<feature type="domain" description="Mur ligase N-terminal catalytic" evidence="15">
    <location>
        <begin position="9"/>
        <end position="111"/>
    </location>
</feature>
<evidence type="ECO:0000256" key="12">
    <source>
        <dbReference type="ARBA" id="ARBA00023316"/>
    </source>
</evidence>
<dbReference type="NCBIfam" id="TIGR01082">
    <property type="entry name" value="murC"/>
    <property type="match status" value="1"/>
</dbReference>
<protein>
    <recommendedName>
        <fullName evidence="3 14">UDP-N-acetylmuramate--L-alanine ligase</fullName>
        <ecNumber evidence="3 14">6.3.2.8</ecNumber>
    </recommendedName>
    <alternativeName>
        <fullName evidence="14">UDP-N-acetylmuramoyl-L-alanine synthetase</fullName>
    </alternativeName>
</protein>
<evidence type="ECO:0000256" key="6">
    <source>
        <dbReference type="ARBA" id="ARBA00022618"/>
    </source>
</evidence>
<dbReference type="InterPro" id="IPR013221">
    <property type="entry name" value="Mur_ligase_cen"/>
</dbReference>
<dbReference type="Gene3D" id="3.40.1190.10">
    <property type="entry name" value="Mur-like, catalytic domain"/>
    <property type="match status" value="1"/>
</dbReference>
<evidence type="ECO:0000256" key="1">
    <source>
        <dbReference type="ARBA" id="ARBA00004496"/>
    </source>
</evidence>
<sequence length="462" mass="51004">MSLDSVKYVYFLGIGGIGMSALARWFGVNGYPVAGYDRTPTPLTEALQQEGMVIHFDEDVEKIPAAFRQNPAETLVIYTPAVPKTHKEYIYLTENGFTLQKRSQVLGLLAGQMKTVGVAGTHGKTTTSSMVAHILRHAGVNCAAFLGGITQNYGTNFLLNEPAEDLSSVVCVVEADEFDRSFLTLYPHLAIVTSTDADHLDIYGDRNALLDSFGAYVNQIKPEGVLFQKKGLGLAGQTKAESREFALEEGDYYSRNLRIDDACFVFDLMYPQGVISDIRLTVPGFHNVENAIAASAVALELGVAPAAIRDALNSYRGVKRRFEYHLKSEKVVFIDDYAHHPTEIQAFLSSVKALYPNRELTAIFQPHLFSRTRDFAEGFAESLSLADHVILLDIYPARELPMEGVTSDIIFRNVYSKSKRQCTKDELLAVLRESPTELVVTIGAGDIDQMLEGIKGQLLTNE</sequence>
<comment type="similarity">
    <text evidence="14">Belongs to the MurCDEF family.</text>
</comment>
<keyword evidence="4 14" id="KW-0963">Cytoplasm</keyword>
<evidence type="ECO:0000259" key="17">
    <source>
        <dbReference type="Pfam" id="PF08245"/>
    </source>
</evidence>
<dbReference type="SUPFAM" id="SSF53623">
    <property type="entry name" value="MurD-like peptide ligases, catalytic domain"/>
    <property type="match status" value="1"/>
</dbReference>
<name>A0ABP8NIX3_9BACT</name>
<dbReference type="InterPro" id="IPR004101">
    <property type="entry name" value="Mur_ligase_C"/>
</dbReference>
<comment type="catalytic activity">
    <reaction evidence="13 14">
        <text>UDP-N-acetyl-alpha-D-muramate + L-alanine + ATP = UDP-N-acetyl-alpha-D-muramoyl-L-alanine + ADP + phosphate + H(+)</text>
        <dbReference type="Rhea" id="RHEA:23372"/>
        <dbReference type="ChEBI" id="CHEBI:15378"/>
        <dbReference type="ChEBI" id="CHEBI:30616"/>
        <dbReference type="ChEBI" id="CHEBI:43474"/>
        <dbReference type="ChEBI" id="CHEBI:57972"/>
        <dbReference type="ChEBI" id="CHEBI:70757"/>
        <dbReference type="ChEBI" id="CHEBI:83898"/>
        <dbReference type="ChEBI" id="CHEBI:456216"/>
        <dbReference type="EC" id="6.3.2.8"/>
    </reaction>
</comment>
<dbReference type="InterPro" id="IPR036565">
    <property type="entry name" value="Mur-like_cat_sf"/>
</dbReference>
<keyword evidence="5 14" id="KW-0436">Ligase</keyword>
<dbReference type="InterPro" id="IPR036615">
    <property type="entry name" value="Mur_ligase_C_dom_sf"/>
</dbReference>
<keyword evidence="11 14" id="KW-0131">Cell cycle</keyword>
<accession>A0ABP8NIX3</accession>
<comment type="function">
    <text evidence="14">Cell wall formation.</text>
</comment>
<dbReference type="HAMAP" id="MF_00046">
    <property type="entry name" value="MurC"/>
    <property type="match status" value="1"/>
</dbReference>
<evidence type="ECO:0000259" key="16">
    <source>
        <dbReference type="Pfam" id="PF02875"/>
    </source>
</evidence>
<comment type="caution">
    <text evidence="18">The sequence shown here is derived from an EMBL/GenBank/DDBJ whole genome shotgun (WGS) entry which is preliminary data.</text>
</comment>
<evidence type="ECO:0000256" key="2">
    <source>
        <dbReference type="ARBA" id="ARBA00004752"/>
    </source>
</evidence>
<dbReference type="SUPFAM" id="SSF51984">
    <property type="entry name" value="MurCD N-terminal domain"/>
    <property type="match status" value="1"/>
</dbReference>
<feature type="binding site" evidence="14">
    <location>
        <begin position="120"/>
        <end position="126"/>
    </location>
    <ligand>
        <name>ATP</name>
        <dbReference type="ChEBI" id="CHEBI:30616"/>
    </ligand>
</feature>
<feature type="domain" description="Mur ligase central" evidence="17">
    <location>
        <begin position="118"/>
        <end position="298"/>
    </location>
</feature>
<keyword evidence="7 14" id="KW-0547">Nucleotide-binding</keyword>
<keyword evidence="12 14" id="KW-0961">Cell wall biogenesis/degradation</keyword>
<evidence type="ECO:0000256" key="13">
    <source>
        <dbReference type="ARBA" id="ARBA00047833"/>
    </source>
</evidence>
<keyword evidence="8 14" id="KW-0067">ATP-binding</keyword>
<evidence type="ECO:0000256" key="14">
    <source>
        <dbReference type="HAMAP-Rule" id="MF_00046"/>
    </source>
</evidence>
<dbReference type="Pfam" id="PF02875">
    <property type="entry name" value="Mur_ligase_C"/>
    <property type="match status" value="1"/>
</dbReference>
<dbReference type="EC" id="6.3.2.8" evidence="3 14"/>
<dbReference type="InterPro" id="IPR000713">
    <property type="entry name" value="Mur_ligase_N"/>
</dbReference>
<evidence type="ECO:0000256" key="8">
    <source>
        <dbReference type="ARBA" id="ARBA00022840"/>
    </source>
</evidence>
<keyword evidence="19" id="KW-1185">Reference proteome</keyword>
<comment type="pathway">
    <text evidence="2 14">Cell wall biogenesis; peptidoglycan biosynthesis.</text>
</comment>
<evidence type="ECO:0000256" key="3">
    <source>
        <dbReference type="ARBA" id="ARBA00012211"/>
    </source>
</evidence>
<keyword evidence="6 14" id="KW-0132">Cell division</keyword>
<evidence type="ECO:0000256" key="11">
    <source>
        <dbReference type="ARBA" id="ARBA00023306"/>
    </source>
</evidence>
<comment type="subcellular location">
    <subcellularLocation>
        <location evidence="1 14">Cytoplasm</location>
    </subcellularLocation>
</comment>
<dbReference type="Pfam" id="PF01225">
    <property type="entry name" value="Mur_ligase"/>
    <property type="match status" value="1"/>
</dbReference>
<dbReference type="InterPro" id="IPR005758">
    <property type="entry name" value="UDP-N-AcMur_Ala_ligase_MurC"/>
</dbReference>
<keyword evidence="9 14" id="KW-0133">Cell shape</keyword>
<evidence type="ECO:0000313" key="18">
    <source>
        <dbReference type="EMBL" id="GAA4468105.1"/>
    </source>
</evidence>
<feature type="domain" description="Mur ligase C-terminal" evidence="16">
    <location>
        <begin position="320"/>
        <end position="445"/>
    </location>
</feature>
<proteinExistence type="inferred from homology"/>
<dbReference type="Gene3D" id="3.40.50.720">
    <property type="entry name" value="NAD(P)-binding Rossmann-like Domain"/>
    <property type="match status" value="1"/>
</dbReference>
<dbReference type="SUPFAM" id="SSF53244">
    <property type="entry name" value="MurD-like peptide ligases, peptide-binding domain"/>
    <property type="match status" value="1"/>
</dbReference>
<gene>
    <name evidence="14 18" type="primary">murC</name>
    <name evidence="18" type="ORF">GCM10023189_52850</name>
</gene>
<keyword evidence="10 14" id="KW-0573">Peptidoglycan synthesis</keyword>
<evidence type="ECO:0000256" key="5">
    <source>
        <dbReference type="ARBA" id="ARBA00022598"/>
    </source>
</evidence>
<evidence type="ECO:0000313" key="19">
    <source>
        <dbReference type="Proteomes" id="UP001501175"/>
    </source>
</evidence>
<dbReference type="Pfam" id="PF08245">
    <property type="entry name" value="Mur_ligase_M"/>
    <property type="match status" value="1"/>
</dbReference>
<dbReference type="PANTHER" id="PTHR43445:SF3">
    <property type="entry name" value="UDP-N-ACETYLMURAMATE--L-ALANINE LIGASE"/>
    <property type="match status" value="1"/>
</dbReference>
<reference evidence="19" key="1">
    <citation type="journal article" date="2019" name="Int. J. Syst. Evol. Microbiol.">
        <title>The Global Catalogue of Microorganisms (GCM) 10K type strain sequencing project: providing services to taxonomists for standard genome sequencing and annotation.</title>
        <authorList>
            <consortium name="The Broad Institute Genomics Platform"/>
            <consortium name="The Broad Institute Genome Sequencing Center for Infectious Disease"/>
            <person name="Wu L."/>
            <person name="Ma J."/>
        </authorList>
    </citation>
    <scope>NUCLEOTIDE SEQUENCE [LARGE SCALE GENOMIC DNA]</scope>
    <source>
        <strain evidence="19">JCM 17927</strain>
    </source>
</reference>
<dbReference type="InterPro" id="IPR050061">
    <property type="entry name" value="MurCDEF_pg_biosynth"/>
</dbReference>
<evidence type="ECO:0000256" key="4">
    <source>
        <dbReference type="ARBA" id="ARBA00022490"/>
    </source>
</evidence>
<dbReference type="EMBL" id="BAABHD010000083">
    <property type="protein sequence ID" value="GAA4468105.1"/>
    <property type="molecule type" value="Genomic_DNA"/>
</dbReference>
<dbReference type="GO" id="GO:0016874">
    <property type="term" value="F:ligase activity"/>
    <property type="evidence" value="ECO:0007669"/>
    <property type="project" value="UniProtKB-KW"/>
</dbReference>
<dbReference type="Proteomes" id="UP001501175">
    <property type="component" value="Unassembled WGS sequence"/>
</dbReference>
<evidence type="ECO:0000259" key="15">
    <source>
        <dbReference type="Pfam" id="PF01225"/>
    </source>
</evidence>
<dbReference type="PANTHER" id="PTHR43445">
    <property type="entry name" value="UDP-N-ACETYLMURAMATE--L-ALANINE LIGASE-RELATED"/>
    <property type="match status" value="1"/>
</dbReference>
<evidence type="ECO:0000256" key="9">
    <source>
        <dbReference type="ARBA" id="ARBA00022960"/>
    </source>
</evidence>
<dbReference type="RefSeq" id="WP_345248803.1">
    <property type="nucleotide sequence ID" value="NZ_BAABHD010000083.1"/>
</dbReference>
<organism evidence="18 19">
    <name type="scientific">Nibrella saemangeumensis</name>
    <dbReference type="NCBI Taxonomy" id="1084526"/>
    <lineage>
        <taxon>Bacteria</taxon>
        <taxon>Pseudomonadati</taxon>
        <taxon>Bacteroidota</taxon>
        <taxon>Cytophagia</taxon>
        <taxon>Cytophagales</taxon>
        <taxon>Spirosomataceae</taxon>
        <taxon>Nibrella</taxon>
    </lineage>
</organism>
<dbReference type="Gene3D" id="3.90.190.20">
    <property type="entry name" value="Mur ligase, C-terminal domain"/>
    <property type="match status" value="1"/>
</dbReference>